<evidence type="ECO:0000313" key="2">
    <source>
        <dbReference type="Proteomes" id="UP000799771"/>
    </source>
</evidence>
<keyword evidence="2" id="KW-1185">Reference proteome</keyword>
<name>A0A6A6AUN8_9PLEO</name>
<dbReference type="EMBL" id="ML977497">
    <property type="protein sequence ID" value="KAF2134587.1"/>
    <property type="molecule type" value="Genomic_DNA"/>
</dbReference>
<evidence type="ECO:0000313" key="1">
    <source>
        <dbReference type="EMBL" id="KAF2134587.1"/>
    </source>
</evidence>
<dbReference type="Proteomes" id="UP000799771">
    <property type="component" value="Unassembled WGS sequence"/>
</dbReference>
<organism evidence="1 2">
    <name type="scientific">Dothidotthia symphoricarpi CBS 119687</name>
    <dbReference type="NCBI Taxonomy" id="1392245"/>
    <lineage>
        <taxon>Eukaryota</taxon>
        <taxon>Fungi</taxon>
        <taxon>Dikarya</taxon>
        <taxon>Ascomycota</taxon>
        <taxon>Pezizomycotina</taxon>
        <taxon>Dothideomycetes</taxon>
        <taxon>Pleosporomycetidae</taxon>
        <taxon>Pleosporales</taxon>
        <taxon>Dothidotthiaceae</taxon>
        <taxon>Dothidotthia</taxon>
    </lineage>
</organism>
<protein>
    <submittedName>
        <fullName evidence="1">Uncharacterized protein</fullName>
    </submittedName>
</protein>
<accession>A0A6A6AUN8</accession>
<dbReference type="AlphaFoldDB" id="A0A6A6AUN8"/>
<reference evidence="1" key="1">
    <citation type="journal article" date="2020" name="Stud. Mycol.">
        <title>101 Dothideomycetes genomes: a test case for predicting lifestyles and emergence of pathogens.</title>
        <authorList>
            <person name="Haridas S."/>
            <person name="Albert R."/>
            <person name="Binder M."/>
            <person name="Bloem J."/>
            <person name="Labutti K."/>
            <person name="Salamov A."/>
            <person name="Andreopoulos B."/>
            <person name="Baker S."/>
            <person name="Barry K."/>
            <person name="Bills G."/>
            <person name="Bluhm B."/>
            <person name="Cannon C."/>
            <person name="Castanera R."/>
            <person name="Culley D."/>
            <person name="Daum C."/>
            <person name="Ezra D."/>
            <person name="Gonzalez J."/>
            <person name="Henrissat B."/>
            <person name="Kuo A."/>
            <person name="Liang C."/>
            <person name="Lipzen A."/>
            <person name="Lutzoni F."/>
            <person name="Magnuson J."/>
            <person name="Mondo S."/>
            <person name="Nolan M."/>
            <person name="Ohm R."/>
            <person name="Pangilinan J."/>
            <person name="Park H.-J."/>
            <person name="Ramirez L."/>
            <person name="Alfaro M."/>
            <person name="Sun H."/>
            <person name="Tritt A."/>
            <person name="Yoshinaga Y."/>
            <person name="Zwiers L.-H."/>
            <person name="Turgeon B."/>
            <person name="Goodwin S."/>
            <person name="Spatafora J."/>
            <person name="Crous P."/>
            <person name="Grigoriev I."/>
        </authorList>
    </citation>
    <scope>NUCLEOTIDE SEQUENCE</scope>
    <source>
        <strain evidence="1">CBS 119687</strain>
    </source>
</reference>
<proteinExistence type="predicted"/>
<gene>
    <name evidence="1" type="ORF">P153DRAFT_5463</name>
</gene>
<dbReference type="GeneID" id="54413703"/>
<dbReference type="RefSeq" id="XP_033528974.1">
    <property type="nucleotide sequence ID" value="XM_033673271.1"/>
</dbReference>
<sequence length="73" mass="8399">MFLIFLSHFLFIVAGSYYLAYMSYRFELHSNHVALGRSTDSSCYANRIHTTALEIIHVLAEHTITHGHIISMK</sequence>